<protein>
    <submittedName>
        <fullName evidence="1">Uncharacterized protein</fullName>
    </submittedName>
</protein>
<reference evidence="1 2" key="1">
    <citation type="journal article" date="2016" name="Nat. Commun.">
        <title>Thousands of microbial genomes shed light on interconnected biogeochemical processes in an aquifer system.</title>
        <authorList>
            <person name="Anantharaman K."/>
            <person name="Brown C.T."/>
            <person name="Hug L.A."/>
            <person name="Sharon I."/>
            <person name="Castelle C.J."/>
            <person name="Probst A.J."/>
            <person name="Thomas B.C."/>
            <person name="Singh A."/>
            <person name="Wilkins M.J."/>
            <person name="Karaoz U."/>
            <person name="Brodie E.L."/>
            <person name="Williams K.H."/>
            <person name="Hubbard S.S."/>
            <person name="Banfield J.F."/>
        </authorList>
    </citation>
    <scope>NUCLEOTIDE SEQUENCE [LARGE SCALE GENOMIC DNA]</scope>
</reference>
<accession>A0A1F8GTF7</accession>
<dbReference type="EMBL" id="MGKO01000007">
    <property type="protein sequence ID" value="OGN27729.1"/>
    <property type="molecule type" value="Genomic_DNA"/>
</dbReference>
<evidence type="ECO:0000313" key="2">
    <source>
        <dbReference type="Proteomes" id="UP000178444"/>
    </source>
</evidence>
<sequence length="102" mass="11451">MLEQQRCVTVKYLTVARMLGRDSDILKKIHHARKVLANEPVGNSWEIARMNRSDQPVSLIKVKVGLNKFEFALQGDIYVIGRIIDNACIGVRTPFVLTLSAA</sequence>
<comment type="caution">
    <text evidence="1">The sequence shown here is derived from an EMBL/GenBank/DDBJ whole genome shotgun (WGS) entry which is preliminary data.</text>
</comment>
<gene>
    <name evidence="1" type="ORF">A2941_02525</name>
</gene>
<evidence type="ECO:0000313" key="1">
    <source>
        <dbReference type="EMBL" id="OGN27729.1"/>
    </source>
</evidence>
<dbReference type="AlphaFoldDB" id="A0A1F8GTF7"/>
<organism evidence="1 2">
    <name type="scientific">Candidatus Yanofskybacteria bacterium RIFCSPLOWO2_01_FULL_49_17</name>
    <dbReference type="NCBI Taxonomy" id="1802700"/>
    <lineage>
        <taxon>Bacteria</taxon>
        <taxon>Candidatus Yanofskyibacteriota</taxon>
    </lineage>
</organism>
<dbReference type="Proteomes" id="UP000178444">
    <property type="component" value="Unassembled WGS sequence"/>
</dbReference>
<name>A0A1F8GTF7_9BACT</name>
<proteinExistence type="predicted"/>